<evidence type="ECO:0000256" key="1">
    <source>
        <dbReference type="SAM" id="MobiDB-lite"/>
    </source>
</evidence>
<gene>
    <name evidence="2" type="ORF">ACFSJC_13855</name>
</gene>
<evidence type="ECO:0000313" key="2">
    <source>
        <dbReference type="EMBL" id="MFD2112929.1"/>
    </source>
</evidence>
<accession>A0ABW4YA67</accession>
<dbReference type="PANTHER" id="PTHR39431">
    <property type="entry name" value="FRPA/C-RELATED PROTEIN"/>
    <property type="match status" value="1"/>
</dbReference>
<protein>
    <recommendedName>
        <fullName evidence="4">VCBS repeat-containing protein</fullName>
    </recommendedName>
</protein>
<sequence length="251" mass="26858">MAESLRHSSAASESSSSAEQFSELRLSKDAELRNAVELTFEREFESQNRLTISTDAGVGGWSIQTESFQQASVRLDVSIGGFTGVRVGDPLVLDLSGEGITTTGVESGVRFDLDGDGSEDRTSFATGGSWFLALDRNGNGRIDDGHELFGDQNGAAHGFAELARYDDNADGVIDASDKVFSELRLTQVNEKGEQVVKTLAEADVTALDLGYQNTRKALNLYDTVAQVGQFHRSDGSTGETADVLLGYSDIA</sequence>
<keyword evidence="3" id="KW-1185">Reference proteome</keyword>
<evidence type="ECO:0008006" key="4">
    <source>
        <dbReference type="Google" id="ProtNLM"/>
    </source>
</evidence>
<feature type="compositionally biased region" description="Low complexity" evidence="1">
    <location>
        <begin position="7"/>
        <end position="23"/>
    </location>
</feature>
<evidence type="ECO:0000313" key="3">
    <source>
        <dbReference type="Proteomes" id="UP001597337"/>
    </source>
</evidence>
<dbReference type="RefSeq" id="WP_386027559.1">
    <property type="nucleotide sequence ID" value="NZ_JBHUHX010000039.1"/>
</dbReference>
<dbReference type="PANTHER" id="PTHR39431:SF1">
    <property type="entry name" value="FRPA_C-RELATED PROTEIN"/>
    <property type="match status" value="1"/>
</dbReference>
<name>A0ABW4YA67_9GAMM</name>
<comment type="caution">
    <text evidence="2">The sequence shown here is derived from an EMBL/GenBank/DDBJ whole genome shotgun (WGS) entry which is preliminary data.</text>
</comment>
<dbReference type="EMBL" id="JBHUHX010000039">
    <property type="protein sequence ID" value="MFD2112929.1"/>
    <property type="molecule type" value="Genomic_DNA"/>
</dbReference>
<organism evidence="2 3">
    <name type="scientific">Thiorhodococcus fuscus</name>
    <dbReference type="NCBI Taxonomy" id="527200"/>
    <lineage>
        <taxon>Bacteria</taxon>
        <taxon>Pseudomonadati</taxon>
        <taxon>Pseudomonadota</taxon>
        <taxon>Gammaproteobacteria</taxon>
        <taxon>Chromatiales</taxon>
        <taxon>Chromatiaceae</taxon>
        <taxon>Thiorhodococcus</taxon>
    </lineage>
</organism>
<reference evidence="3" key="1">
    <citation type="journal article" date="2019" name="Int. J. Syst. Evol. Microbiol.">
        <title>The Global Catalogue of Microorganisms (GCM) 10K type strain sequencing project: providing services to taxonomists for standard genome sequencing and annotation.</title>
        <authorList>
            <consortium name="The Broad Institute Genomics Platform"/>
            <consortium name="The Broad Institute Genome Sequencing Center for Infectious Disease"/>
            <person name="Wu L."/>
            <person name="Ma J."/>
        </authorList>
    </citation>
    <scope>NUCLEOTIDE SEQUENCE [LARGE SCALE GENOMIC DNA]</scope>
    <source>
        <strain evidence="3">KACC 12597</strain>
    </source>
</reference>
<dbReference type="Proteomes" id="UP001597337">
    <property type="component" value="Unassembled WGS sequence"/>
</dbReference>
<proteinExistence type="predicted"/>
<feature type="region of interest" description="Disordered" evidence="1">
    <location>
        <begin position="1"/>
        <end position="23"/>
    </location>
</feature>